<feature type="signal peptide" evidence="1">
    <location>
        <begin position="1"/>
        <end position="22"/>
    </location>
</feature>
<evidence type="ECO:0000313" key="2">
    <source>
        <dbReference type="EMBL" id="KAJ7392303.1"/>
    </source>
</evidence>
<organism evidence="2 3">
    <name type="scientific">Desmophyllum pertusum</name>
    <dbReference type="NCBI Taxonomy" id="174260"/>
    <lineage>
        <taxon>Eukaryota</taxon>
        <taxon>Metazoa</taxon>
        <taxon>Cnidaria</taxon>
        <taxon>Anthozoa</taxon>
        <taxon>Hexacorallia</taxon>
        <taxon>Scleractinia</taxon>
        <taxon>Caryophylliina</taxon>
        <taxon>Caryophylliidae</taxon>
        <taxon>Desmophyllum</taxon>
    </lineage>
</organism>
<evidence type="ECO:0000256" key="1">
    <source>
        <dbReference type="SAM" id="SignalP"/>
    </source>
</evidence>
<sequence>MYSLHWIAVVIALEAALTAVASTNFTDESSTNELNATTVTEGGTFSIAANVSQTDKDSNLQFYYLTLDGPVNRIMKLPKGTDGLGDCYRGALFQDCQSKFSMRYSADYTELVNITITRLTKLLAGKYQLYSYHTGANGQQQPTPPSGVYSLYSRCAPYQYNHDRLTAYTH</sequence>
<dbReference type="Proteomes" id="UP001163046">
    <property type="component" value="Unassembled WGS sequence"/>
</dbReference>
<keyword evidence="3" id="KW-1185">Reference proteome</keyword>
<name>A0A9X0A3C0_9CNID</name>
<dbReference type="OrthoDB" id="10430706at2759"/>
<keyword evidence="1" id="KW-0732">Signal</keyword>
<protein>
    <submittedName>
        <fullName evidence="2">Uncharacterized protein</fullName>
    </submittedName>
</protein>
<dbReference type="EMBL" id="MU825401">
    <property type="protein sequence ID" value="KAJ7392303.1"/>
    <property type="molecule type" value="Genomic_DNA"/>
</dbReference>
<evidence type="ECO:0000313" key="3">
    <source>
        <dbReference type="Proteomes" id="UP001163046"/>
    </source>
</evidence>
<proteinExistence type="predicted"/>
<gene>
    <name evidence="2" type="ORF">OS493_011960</name>
</gene>
<accession>A0A9X0A3C0</accession>
<feature type="chain" id="PRO_5040755553" evidence="1">
    <location>
        <begin position="23"/>
        <end position="170"/>
    </location>
</feature>
<comment type="caution">
    <text evidence="2">The sequence shown here is derived from an EMBL/GenBank/DDBJ whole genome shotgun (WGS) entry which is preliminary data.</text>
</comment>
<dbReference type="AlphaFoldDB" id="A0A9X0A3C0"/>
<reference evidence="2" key="1">
    <citation type="submission" date="2023-01" db="EMBL/GenBank/DDBJ databases">
        <title>Genome assembly of the deep-sea coral Lophelia pertusa.</title>
        <authorList>
            <person name="Herrera S."/>
            <person name="Cordes E."/>
        </authorList>
    </citation>
    <scope>NUCLEOTIDE SEQUENCE</scope>
    <source>
        <strain evidence="2">USNM1676648</strain>
        <tissue evidence="2">Polyp</tissue>
    </source>
</reference>